<dbReference type="Pfam" id="PF13517">
    <property type="entry name" value="FG-GAP_3"/>
    <property type="match status" value="3"/>
</dbReference>
<keyword evidence="3" id="KW-1185">Reference proteome</keyword>
<dbReference type="InterPro" id="IPR028994">
    <property type="entry name" value="Integrin_alpha_N"/>
</dbReference>
<reference evidence="2 3" key="1">
    <citation type="submission" date="2016-11" db="EMBL/GenBank/DDBJ databases">
        <authorList>
            <person name="Jaros S."/>
            <person name="Januszkiewicz K."/>
            <person name="Wedrychowicz H."/>
        </authorList>
    </citation>
    <scope>NUCLEOTIDE SEQUENCE [LARGE SCALE GENOMIC DNA]</scope>
    <source>
        <strain evidence="2 3">DSM 26897</strain>
    </source>
</reference>
<dbReference type="PANTHER" id="PTHR46580">
    <property type="entry name" value="SENSOR KINASE-RELATED"/>
    <property type="match status" value="1"/>
</dbReference>
<evidence type="ECO:0000313" key="2">
    <source>
        <dbReference type="EMBL" id="SHF14829.1"/>
    </source>
</evidence>
<protein>
    <submittedName>
        <fullName evidence="2">Por secretion system C-terminal sorting domain-containing protein</fullName>
    </submittedName>
</protein>
<proteinExistence type="predicted"/>
<dbReference type="InterPro" id="IPR026444">
    <property type="entry name" value="Secre_tail"/>
</dbReference>
<dbReference type="STRING" id="1302690.BUE76_22120"/>
<dbReference type="SUPFAM" id="SSF69318">
    <property type="entry name" value="Integrin alpha N-terminal domain"/>
    <property type="match status" value="2"/>
</dbReference>
<gene>
    <name evidence="2" type="ORF">SAMN05444008_105145</name>
</gene>
<dbReference type="EMBL" id="FQUO01000005">
    <property type="protein sequence ID" value="SHF14829.1"/>
    <property type="molecule type" value="Genomic_DNA"/>
</dbReference>
<evidence type="ECO:0000256" key="1">
    <source>
        <dbReference type="ARBA" id="ARBA00022729"/>
    </source>
</evidence>
<organism evidence="2 3">
    <name type="scientific">Cnuella takakiae</name>
    <dbReference type="NCBI Taxonomy" id="1302690"/>
    <lineage>
        <taxon>Bacteria</taxon>
        <taxon>Pseudomonadati</taxon>
        <taxon>Bacteroidota</taxon>
        <taxon>Chitinophagia</taxon>
        <taxon>Chitinophagales</taxon>
        <taxon>Chitinophagaceae</taxon>
        <taxon>Cnuella</taxon>
    </lineage>
</organism>
<dbReference type="NCBIfam" id="TIGR04183">
    <property type="entry name" value="Por_Secre_tail"/>
    <property type="match status" value="1"/>
</dbReference>
<accession>A0A1M4Z9T9</accession>
<dbReference type="Gene3D" id="2.130.10.130">
    <property type="entry name" value="Integrin alpha, N-terminal"/>
    <property type="match status" value="2"/>
</dbReference>
<dbReference type="OrthoDB" id="1110382at2"/>
<keyword evidence="1" id="KW-0732">Signal</keyword>
<dbReference type="Proteomes" id="UP000184368">
    <property type="component" value="Unassembled WGS sequence"/>
</dbReference>
<dbReference type="InterPro" id="IPR013517">
    <property type="entry name" value="FG-GAP"/>
</dbReference>
<dbReference type="AlphaFoldDB" id="A0A1M4Z9T9"/>
<evidence type="ECO:0000313" key="3">
    <source>
        <dbReference type="Proteomes" id="UP000184368"/>
    </source>
</evidence>
<dbReference type="RefSeq" id="WP_083596442.1">
    <property type="nucleotide sequence ID" value="NZ_FQUO01000005.1"/>
</dbReference>
<name>A0A1M4Z9T9_9BACT</name>
<sequence length="773" mass="81469">MKPLPLLSILLAVSVLTNNHGRLSTYIAGNRSDLLGGIHLTNDAKGKQYLVVKNDKDNEGIKPVTISKFMLINAKKDQKISELKEGSVIDLAILSGAPLNIQAEVCSPITGSVGFELRGVTSYHKVENVSPYALFGNAKNDFLGSTLPVGAYSLTAIPFSGKKGRGTKGIPHTIHFTVSYSAAVQGFTLVNADSNKDIMELKDGAVIDPAAFPGAKLNIRAHTTPNQVGSVSFHMQGPLQRRHAENLTPYALFADDTKGNYYGVTLPEGAYTLTAKSYSRTWGKGAGGVSQRIHFRVERSTDTGCDKPGFSPPATYFSGATGLSTIIAGDFNGDPYQDLAVTSIFSNLNDNNVGVLLSNSDGTFRNAVLYHSGGNSVSIAGGDFNEDGRMDLAVANAYDFGDGNLGLMLGNGDGTFAPPMISNIGGLPKIIHTTDINKDGKLDLITATTSQEILIMLGKGAGLFATPLPVISNPVIPVPLIIQDLNNDANLDLVTMVFDPDIFSSRICVMLGKGDGTFKDQQVYTGVYNILSYTSGDFNRDGKIDLVVTSNGSDPSHILLGDGAGGFANPLPQTEDFGAFSMTTGDFNGDGKIDLVGVPGNNQVPAISVNLGNGDGTFAPKVIFPSGNAFPNSLVAADFNQDKVPDLAVNNDDGTAGILMNLCTSSGATPVLARASKEKATPVMEQETATLKAAPNPFTSQTIISYSVENTGYVVLGVYNGNGVEVARLFQGQAEGRRTYQVRFNSSGLPGGVYVMQLTTAASSISSKVVLLR</sequence>